<accession>A0A1H9QFN0</accession>
<evidence type="ECO:0000313" key="2">
    <source>
        <dbReference type="Proteomes" id="UP000183658"/>
    </source>
</evidence>
<keyword evidence="2" id="KW-1185">Reference proteome</keyword>
<dbReference type="InterPro" id="IPR010869">
    <property type="entry name" value="DUF1501"/>
</dbReference>
<protein>
    <recommendedName>
        <fullName evidence="3">DUF1501 domain-containing protein</fullName>
    </recommendedName>
</protein>
<name>A0A1H9QFN0_FLAFI</name>
<organism evidence="1 2">
    <name type="scientific">Flavobacterium frigoris</name>
    <dbReference type="NCBI Taxonomy" id="229204"/>
    <lineage>
        <taxon>Bacteria</taxon>
        <taxon>Pseudomonadati</taxon>
        <taxon>Bacteroidota</taxon>
        <taxon>Flavobacteriia</taxon>
        <taxon>Flavobacteriales</taxon>
        <taxon>Flavobacteriaceae</taxon>
        <taxon>Flavobacterium</taxon>
    </lineage>
</organism>
<dbReference type="PANTHER" id="PTHR43737">
    <property type="entry name" value="BLL7424 PROTEIN"/>
    <property type="match status" value="1"/>
</dbReference>
<dbReference type="Pfam" id="PF07394">
    <property type="entry name" value="DUF1501"/>
    <property type="match status" value="1"/>
</dbReference>
<evidence type="ECO:0008006" key="3">
    <source>
        <dbReference type="Google" id="ProtNLM"/>
    </source>
</evidence>
<dbReference type="Proteomes" id="UP000183658">
    <property type="component" value="Unassembled WGS sequence"/>
</dbReference>
<dbReference type="AlphaFoldDB" id="A0A1H9QFN0"/>
<gene>
    <name evidence="1" type="ORF">SAMN05444355_11610</name>
</gene>
<proteinExistence type="predicted"/>
<dbReference type="EMBL" id="FOFZ01000016">
    <property type="protein sequence ID" value="SER58593.1"/>
    <property type="molecule type" value="Genomic_DNA"/>
</dbReference>
<evidence type="ECO:0000313" key="1">
    <source>
        <dbReference type="EMBL" id="SER58593.1"/>
    </source>
</evidence>
<dbReference type="PANTHER" id="PTHR43737:SF1">
    <property type="entry name" value="DUF1501 DOMAIN-CONTAINING PROTEIN"/>
    <property type="match status" value="1"/>
</dbReference>
<reference evidence="2" key="1">
    <citation type="submission" date="2016-10" db="EMBL/GenBank/DDBJ databases">
        <authorList>
            <person name="Varghese N."/>
            <person name="Submissions S."/>
        </authorList>
    </citation>
    <scope>NUCLEOTIDE SEQUENCE [LARGE SCALE GENOMIC DNA]</scope>
    <source>
        <strain evidence="2">DSM 15719</strain>
    </source>
</reference>
<sequence>MAQANQENSYPKTGLGKNLAWICRLIKGNLNSKVYYTSLGGFDMHDNQLAIHKNKLSELNDPLFGFYTDMKNAKLHQNVTIVVFSEFERRVKDNRNGTDHGTAAPMFIIGGSDKGKIIANNPNISTLQQGDLKHQIDFRSVYATILQDKLNFNPSSIGIKNPVVNDLF</sequence>